<name>A0ABQ3GWR6_9NEIS</name>
<dbReference type="InterPro" id="IPR029787">
    <property type="entry name" value="Nucleotide_cyclase"/>
</dbReference>
<dbReference type="EC" id="2.7.7.65" evidence="1"/>
<gene>
    <name evidence="6" type="ORF">GCM10007350_07880</name>
</gene>
<dbReference type="InterPro" id="IPR001789">
    <property type="entry name" value="Sig_transdc_resp-reg_receiver"/>
</dbReference>
<keyword evidence="3" id="KW-0597">Phosphoprotein</keyword>
<dbReference type="InterPro" id="IPR011006">
    <property type="entry name" value="CheY-like_superfamily"/>
</dbReference>
<dbReference type="InterPro" id="IPR043128">
    <property type="entry name" value="Rev_trsase/Diguanyl_cyclase"/>
</dbReference>
<dbReference type="Pfam" id="PF00072">
    <property type="entry name" value="Response_reg"/>
    <property type="match status" value="1"/>
</dbReference>
<proteinExistence type="predicted"/>
<evidence type="ECO:0000256" key="2">
    <source>
        <dbReference type="ARBA" id="ARBA00034247"/>
    </source>
</evidence>
<protein>
    <recommendedName>
        <fullName evidence="1">diguanylate cyclase</fullName>
        <ecNumber evidence="1">2.7.7.65</ecNumber>
    </recommendedName>
</protein>
<dbReference type="RefSeq" id="WP_189458859.1">
    <property type="nucleotide sequence ID" value="NZ_BMYO01000002.1"/>
</dbReference>
<evidence type="ECO:0000256" key="1">
    <source>
        <dbReference type="ARBA" id="ARBA00012528"/>
    </source>
</evidence>
<dbReference type="CDD" id="cd00156">
    <property type="entry name" value="REC"/>
    <property type="match status" value="1"/>
</dbReference>
<organism evidence="6 7">
    <name type="scientific">Jeongeupia chitinilytica</name>
    <dbReference type="NCBI Taxonomy" id="1041641"/>
    <lineage>
        <taxon>Bacteria</taxon>
        <taxon>Pseudomonadati</taxon>
        <taxon>Pseudomonadota</taxon>
        <taxon>Betaproteobacteria</taxon>
        <taxon>Neisseriales</taxon>
        <taxon>Chitinibacteraceae</taxon>
        <taxon>Jeongeupia</taxon>
    </lineage>
</organism>
<feature type="domain" description="Response regulatory" evidence="4">
    <location>
        <begin position="132"/>
        <end position="248"/>
    </location>
</feature>
<comment type="catalytic activity">
    <reaction evidence="2">
        <text>2 GTP = 3',3'-c-di-GMP + 2 diphosphate</text>
        <dbReference type="Rhea" id="RHEA:24898"/>
        <dbReference type="ChEBI" id="CHEBI:33019"/>
        <dbReference type="ChEBI" id="CHEBI:37565"/>
        <dbReference type="ChEBI" id="CHEBI:58805"/>
        <dbReference type="EC" id="2.7.7.65"/>
    </reaction>
</comment>
<dbReference type="EMBL" id="BMYO01000002">
    <property type="protein sequence ID" value="GHD58261.1"/>
    <property type="molecule type" value="Genomic_DNA"/>
</dbReference>
<evidence type="ECO:0000313" key="7">
    <source>
        <dbReference type="Proteomes" id="UP000604737"/>
    </source>
</evidence>
<evidence type="ECO:0000259" key="5">
    <source>
        <dbReference type="PROSITE" id="PS50887"/>
    </source>
</evidence>
<keyword evidence="7" id="KW-1185">Reference proteome</keyword>
<dbReference type="CDD" id="cd01949">
    <property type="entry name" value="GGDEF"/>
    <property type="match status" value="1"/>
</dbReference>
<accession>A0ABQ3GWR6</accession>
<dbReference type="NCBIfam" id="TIGR00254">
    <property type="entry name" value="GGDEF"/>
    <property type="match status" value="1"/>
</dbReference>
<dbReference type="PANTHER" id="PTHR45138:SF9">
    <property type="entry name" value="DIGUANYLATE CYCLASE DGCM-RELATED"/>
    <property type="match status" value="1"/>
</dbReference>
<dbReference type="SMART" id="SM00448">
    <property type="entry name" value="REC"/>
    <property type="match status" value="1"/>
</dbReference>
<dbReference type="Pfam" id="PF00990">
    <property type="entry name" value="GGDEF"/>
    <property type="match status" value="1"/>
</dbReference>
<dbReference type="PROSITE" id="PS50110">
    <property type="entry name" value="RESPONSE_REGULATORY"/>
    <property type="match status" value="2"/>
</dbReference>
<feature type="modified residue" description="4-aspartylphosphate" evidence="3">
    <location>
        <position position="58"/>
    </location>
</feature>
<dbReference type="Gene3D" id="3.40.50.2300">
    <property type="match status" value="2"/>
</dbReference>
<reference evidence="7" key="1">
    <citation type="journal article" date="2019" name="Int. J. Syst. Evol. Microbiol.">
        <title>The Global Catalogue of Microorganisms (GCM) 10K type strain sequencing project: providing services to taxonomists for standard genome sequencing and annotation.</title>
        <authorList>
            <consortium name="The Broad Institute Genomics Platform"/>
            <consortium name="The Broad Institute Genome Sequencing Center for Infectious Disease"/>
            <person name="Wu L."/>
            <person name="Ma J."/>
        </authorList>
    </citation>
    <scope>NUCLEOTIDE SEQUENCE [LARGE SCALE GENOMIC DNA]</scope>
    <source>
        <strain evidence="7">KCTC 23701</strain>
    </source>
</reference>
<dbReference type="PROSITE" id="PS50887">
    <property type="entry name" value="GGDEF"/>
    <property type="match status" value="1"/>
</dbReference>
<dbReference type="SUPFAM" id="SSF55073">
    <property type="entry name" value="Nucleotide cyclase"/>
    <property type="match status" value="1"/>
</dbReference>
<dbReference type="InterPro" id="IPR050469">
    <property type="entry name" value="Diguanylate_Cyclase"/>
</dbReference>
<feature type="modified residue" description="4-aspartylphosphate" evidence="3">
    <location>
        <position position="181"/>
    </location>
</feature>
<dbReference type="Proteomes" id="UP000604737">
    <property type="component" value="Unassembled WGS sequence"/>
</dbReference>
<feature type="domain" description="Response regulatory" evidence="4">
    <location>
        <begin position="9"/>
        <end position="123"/>
    </location>
</feature>
<comment type="caution">
    <text evidence="6">The sequence shown here is derived from an EMBL/GenBank/DDBJ whole genome shotgun (WGS) entry which is preliminary data.</text>
</comment>
<evidence type="ECO:0000256" key="3">
    <source>
        <dbReference type="PROSITE-ProRule" id="PRU00169"/>
    </source>
</evidence>
<feature type="domain" description="GGDEF" evidence="5">
    <location>
        <begin position="288"/>
        <end position="420"/>
    </location>
</feature>
<evidence type="ECO:0000259" key="4">
    <source>
        <dbReference type="PROSITE" id="PS50110"/>
    </source>
</evidence>
<dbReference type="SMART" id="SM00267">
    <property type="entry name" value="GGDEF"/>
    <property type="match status" value="1"/>
</dbReference>
<dbReference type="PANTHER" id="PTHR45138">
    <property type="entry name" value="REGULATORY COMPONENTS OF SENSORY TRANSDUCTION SYSTEM"/>
    <property type="match status" value="1"/>
</dbReference>
<evidence type="ECO:0000313" key="6">
    <source>
        <dbReference type="EMBL" id="GHD58261.1"/>
    </source>
</evidence>
<dbReference type="Gene3D" id="3.30.70.270">
    <property type="match status" value="1"/>
</dbReference>
<sequence>MSFDVSVAPIYLLCRNAAYVETIVGQLSMYGLRATAFARAAALLAAIHGEAPLVVLVDEAACDDMALPQLLPMIARLHEGPLVYLSLPMAAQEQIELARAGVTDFLPKPFDGHRLIDQIDRMLEARSPQPARVLIVDDSETLAHWASNVLTMAGMRVRSVKNPLKVPQLIALEKPELILLDMYMPECTGDELARVLRQNPAFDGIPIVFLSSETQRGRQLTARRMGGDDFLVKNNDPDELIDIVAMMVDRYRRLRELMSRDSLTRLLNHTHLIERLLQEVARAHETIHPLSFAMIDIDHFKSVNDRYGHAVGDRVIKSLARQLRQAFPGADLVGRYGGEEFSIIFPNTSLLRAAQQVDELRLGFGEFRHLCSNGEPLALSFSAGVAQLGNGMQAEQLIETADAALYQAKAAGRNQVGLAR</sequence>
<dbReference type="InterPro" id="IPR000160">
    <property type="entry name" value="GGDEF_dom"/>
</dbReference>
<dbReference type="SUPFAM" id="SSF52172">
    <property type="entry name" value="CheY-like"/>
    <property type="match status" value="2"/>
</dbReference>